<feature type="compositionally biased region" description="Polar residues" evidence="1">
    <location>
        <begin position="47"/>
        <end position="59"/>
    </location>
</feature>
<dbReference type="GeneID" id="33567463"/>
<dbReference type="EMBL" id="MCFF01000051">
    <property type="protein sequence ID" value="ORZ05292.1"/>
    <property type="molecule type" value="Genomic_DNA"/>
</dbReference>
<protein>
    <submittedName>
        <fullName evidence="2">Uncharacterized protein</fullName>
    </submittedName>
</protein>
<dbReference type="GO" id="GO:0005797">
    <property type="term" value="C:Golgi medial cisterna"/>
    <property type="evidence" value="ECO:0007669"/>
    <property type="project" value="TreeGrafter"/>
</dbReference>
<name>A0A1Y2GA63_9FUNG</name>
<dbReference type="PANTHER" id="PTHR21575">
    <property type="entry name" value="PROTEIN HID1"/>
    <property type="match status" value="1"/>
</dbReference>
<reference evidence="2 3" key="1">
    <citation type="submission" date="2016-07" db="EMBL/GenBank/DDBJ databases">
        <title>Pervasive Adenine N6-methylation of Active Genes in Fungi.</title>
        <authorList>
            <consortium name="DOE Joint Genome Institute"/>
            <person name="Mondo S.J."/>
            <person name="Dannebaum R.O."/>
            <person name="Kuo R.C."/>
            <person name="Labutti K."/>
            <person name="Haridas S."/>
            <person name="Kuo A."/>
            <person name="Salamov A."/>
            <person name="Ahrendt S.R."/>
            <person name="Lipzen A."/>
            <person name="Sullivan W."/>
            <person name="Andreopoulos W.B."/>
            <person name="Clum A."/>
            <person name="Lindquist E."/>
            <person name="Daum C."/>
            <person name="Ramamoorthy G.K."/>
            <person name="Gryganskyi A."/>
            <person name="Culley D."/>
            <person name="Magnuson J.K."/>
            <person name="James T.Y."/>
            <person name="O'Malley M.A."/>
            <person name="Stajich J.E."/>
            <person name="Spatafora J.W."/>
            <person name="Visel A."/>
            <person name="Grigoriev I.V."/>
        </authorList>
    </citation>
    <scope>NUCLEOTIDE SEQUENCE [LARGE SCALE GENOMIC DNA]</scope>
    <source>
        <strain evidence="2 3">NRRL 3116</strain>
    </source>
</reference>
<feature type="compositionally biased region" description="Basic and acidic residues" evidence="1">
    <location>
        <begin position="9"/>
        <end position="23"/>
    </location>
</feature>
<dbReference type="OrthoDB" id="432953at2759"/>
<dbReference type="AlphaFoldDB" id="A0A1Y2GA63"/>
<dbReference type="InParanoid" id="A0A1Y2GA63"/>
<feature type="compositionally biased region" description="Basic and acidic residues" evidence="1">
    <location>
        <begin position="170"/>
        <end position="200"/>
    </location>
</feature>
<dbReference type="GO" id="GO:0000138">
    <property type="term" value="C:Golgi trans cisterna"/>
    <property type="evidence" value="ECO:0007669"/>
    <property type="project" value="TreeGrafter"/>
</dbReference>
<feature type="region of interest" description="Disordered" evidence="1">
    <location>
        <begin position="384"/>
        <end position="421"/>
    </location>
</feature>
<dbReference type="GO" id="GO:0016020">
    <property type="term" value="C:membrane"/>
    <property type="evidence" value="ECO:0007669"/>
    <property type="project" value="TreeGrafter"/>
</dbReference>
<dbReference type="InterPro" id="IPR026705">
    <property type="entry name" value="Hid-1/Ecm30"/>
</dbReference>
<dbReference type="Pfam" id="PF12722">
    <property type="entry name" value="Hid1"/>
    <property type="match status" value="1"/>
</dbReference>
<feature type="compositionally biased region" description="Low complexity" evidence="1">
    <location>
        <begin position="384"/>
        <end position="398"/>
    </location>
</feature>
<sequence>MAGFTLQRGLRDINKFRSRKPDKASSASSACDTSEPRISLGHDNENAIPQQDSGQSNRQEGLFSPPHRSSISNTPERKESNGVHTPSFNPNFCSDHGILKTTSALFAHPKGTPLSTDIIVHEENVDSTPTVALPDGDGGQEEDVEAENECLTISMDKSDRVIPSIPDDNTQDRSSEERLDSNSSIRDRCSGDFERREFDNSRTGGSFSSTRSTTSTTATLSIIDPSHQQGQATTTTVTNNTSLKDFVPSEEWVEAWMKTLRFEPLLMMLHHIVPEIESIQALNDHQVFDHIRSHVIPMLHQCLPEAGRPPIVVHKLAWDKLARWFQTLLWSQVFLGGGGRLGRQGLGAWYDTKVKLFSIQTAAAPVAATRAADNITSKPIVTANADTSSGSSSEAASTIHANEPVILSNAASSSRRAESKT</sequence>
<evidence type="ECO:0000256" key="1">
    <source>
        <dbReference type="SAM" id="MobiDB-lite"/>
    </source>
</evidence>
<accession>A0A1Y2GA63</accession>
<comment type="caution">
    <text evidence="2">The sequence shown here is derived from an EMBL/GenBank/DDBJ whole genome shotgun (WGS) entry which is preliminary data.</text>
</comment>
<evidence type="ECO:0000313" key="3">
    <source>
        <dbReference type="Proteomes" id="UP000193648"/>
    </source>
</evidence>
<evidence type="ECO:0000313" key="2">
    <source>
        <dbReference type="EMBL" id="ORZ05292.1"/>
    </source>
</evidence>
<dbReference type="RefSeq" id="XP_021876984.1">
    <property type="nucleotide sequence ID" value="XM_022025619.1"/>
</dbReference>
<feature type="region of interest" description="Disordered" evidence="1">
    <location>
        <begin position="155"/>
        <end position="216"/>
    </location>
</feature>
<dbReference type="STRING" id="64571.A0A1Y2GA63"/>
<proteinExistence type="predicted"/>
<dbReference type="PANTHER" id="PTHR21575:SF12">
    <property type="entry name" value="PROTEIN HID1"/>
    <property type="match status" value="1"/>
</dbReference>
<organism evidence="2 3">
    <name type="scientific">Lobosporangium transversale</name>
    <dbReference type="NCBI Taxonomy" id="64571"/>
    <lineage>
        <taxon>Eukaryota</taxon>
        <taxon>Fungi</taxon>
        <taxon>Fungi incertae sedis</taxon>
        <taxon>Mucoromycota</taxon>
        <taxon>Mortierellomycotina</taxon>
        <taxon>Mortierellomycetes</taxon>
        <taxon>Mortierellales</taxon>
        <taxon>Mortierellaceae</taxon>
        <taxon>Lobosporangium</taxon>
    </lineage>
</organism>
<keyword evidence="3" id="KW-1185">Reference proteome</keyword>
<feature type="region of interest" description="Disordered" evidence="1">
    <location>
        <begin position="1"/>
        <end position="88"/>
    </location>
</feature>
<dbReference type="Proteomes" id="UP000193648">
    <property type="component" value="Unassembled WGS sequence"/>
</dbReference>
<gene>
    <name evidence="2" type="ORF">BCR41DRAFT_361832</name>
</gene>
<feature type="compositionally biased region" description="Low complexity" evidence="1">
    <location>
        <begin position="201"/>
        <end position="216"/>
    </location>
</feature>